<reference evidence="2 3" key="1">
    <citation type="submission" date="2018-09" db="EMBL/GenBank/DDBJ databases">
        <authorList>
            <person name="Zhu H."/>
        </authorList>
    </citation>
    <scope>NUCLEOTIDE SEQUENCE [LARGE SCALE GENOMIC DNA]</scope>
    <source>
        <strain evidence="2 3">K2S05-167</strain>
    </source>
</reference>
<proteinExistence type="predicted"/>
<evidence type="ECO:0000313" key="3">
    <source>
        <dbReference type="Proteomes" id="UP000286287"/>
    </source>
</evidence>
<dbReference type="EMBL" id="QYUJ01000009">
    <property type="protein sequence ID" value="RJF74575.1"/>
    <property type="molecule type" value="Genomic_DNA"/>
</dbReference>
<feature type="chain" id="PRO_5019245724" description="DUF302 domain-containing protein" evidence="1">
    <location>
        <begin position="24"/>
        <end position="144"/>
    </location>
</feature>
<feature type="signal peptide" evidence="1">
    <location>
        <begin position="1"/>
        <end position="23"/>
    </location>
</feature>
<evidence type="ECO:0000256" key="1">
    <source>
        <dbReference type="SAM" id="SignalP"/>
    </source>
</evidence>
<keyword evidence="3" id="KW-1185">Reference proteome</keyword>
<evidence type="ECO:0000313" key="2">
    <source>
        <dbReference type="EMBL" id="RJF74575.1"/>
    </source>
</evidence>
<sequence length="144" mass="15658">MNLMQKMLSILFFATATATAQTAAPITTTDTRAVLELLRGNVDMYGVNFGSLDFQRGILQLAQQRAIKIRVMTAPSVAQNFKPLKSVGAGVFTLPAKFTNAMIVVQGGPVIIPTKTNYQIVTDPKNTAAMTGLLTQYWQIAKSY</sequence>
<accession>A0A418VEU5</accession>
<comment type="caution">
    <text evidence="2">The sequence shown here is derived from an EMBL/GenBank/DDBJ whole genome shotgun (WGS) entry which is preliminary data.</text>
</comment>
<name>A0A418VEU5_9DEIO</name>
<organism evidence="2 3">
    <name type="scientific">Deinococcus cavernae</name>
    <dbReference type="NCBI Taxonomy" id="2320857"/>
    <lineage>
        <taxon>Bacteria</taxon>
        <taxon>Thermotogati</taxon>
        <taxon>Deinococcota</taxon>
        <taxon>Deinococci</taxon>
        <taxon>Deinococcales</taxon>
        <taxon>Deinococcaceae</taxon>
        <taxon>Deinococcus</taxon>
    </lineage>
</organism>
<gene>
    <name evidence="2" type="ORF">D3875_03275</name>
</gene>
<dbReference type="Proteomes" id="UP000286287">
    <property type="component" value="Unassembled WGS sequence"/>
</dbReference>
<evidence type="ECO:0008006" key="4">
    <source>
        <dbReference type="Google" id="ProtNLM"/>
    </source>
</evidence>
<protein>
    <recommendedName>
        <fullName evidence="4">DUF302 domain-containing protein</fullName>
    </recommendedName>
</protein>
<keyword evidence="1" id="KW-0732">Signal</keyword>
<dbReference type="AlphaFoldDB" id="A0A418VEU5"/>